<dbReference type="HOGENOM" id="CLU_007383_6_1_5"/>
<organism evidence="2 3">
    <name type="scientific">Roseovarius mucosus DSM 17069</name>
    <dbReference type="NCBI Taxonomy" id="1288298"/>
    <lineage>
        <taxon>Bacteria</taxon>
        <taxon>Pseudomonadati</taxon>
        <taxon>Pseudomonadota</taxon>
        <taxon>Alphaproteobacteria</taxon>
        <taxon>Rhodobacterales</taxon>
        <taxon>Roseobacteraceae</taxon>
        <taxon>Roseovarius</taxon>
    </lineage>
</organism>
<dbReference type="Proteomes" id="UP000030021">
    <property type="component" value="Unassembled WGS sequence"/>
</dbReference>
<dbReference type="PANTHER" id="PTHR43245">
    <property type="entry name" value="BIFUNCTIONAL POLYMYXIN RESISTANCE PROTEIN ARNA"/>
    <property type="match status" value="1"/>
</dbReference>
<dbReference type="EC" id="5.1.3.2" evidence="2"/>
<dbReference type="InterPro" id="IPR050177">
    <property type="entry name" value="Lipid_A_modif_metabolic_enz"/>
</dbReference>
<comment type="caution">
    <text evidence="2">The sequence shown here is derived from an EMBL/GenBank/DDBJ whole genome shotgun (WGS) entry which is preliminary data.</text>
</comment>
<evidence type="ECO:0000313" key="3">
    <source>
        <dbReference type="Proteomes" id="UP000030021"/>
    </source>
</evidence>
<dbReference type="Gene3D" id="3.40.50.720">
    <property type="entry name" value="NAD(P)-binding Rossmann-like Domain"/>
    <property type="match status" value="1"/>
</dbReference>
<protein>
    <submittedName>
        <fullName evidence="2">Nucleoside-diphosphate-sugar epimerase</fullName>
        <ecNumber evidence="2">5.1.3.2</ecNumber>
    </submittedName>
</protein>
<dbReference type="PATRIC" id="fig|1288298.3.peg.2664"/>
<reference evidence="2 3" key="1">
    <citation type="submission" date="2013-01" db="EMBL/GenBank/DDBJ databases">
        <authorList>
            <person name="Fiebig A."/>
            <person name="Goeker M."/>
            <person name="Klenk H.-P.P."/>
        </authorList>
    </citation>
    <scope>NUCLEOTIDE SEQUENCE [LARGE SCALE GENOMIC DNA]</scope>
    <source>
        <strain evidence="2 3">DSM 17069</strain>
    </source>
</reference>
<keyword evidence="2" id="KW-0413">Isomerase</keyword>
<name>A0A0A0HL16_9RHOB</name>
<dbReference type="GO" id="GO:0003978">
    <property type="term" value="F:UDP-glucose 4-epimerase activity"/>
    <property type="evidence" value="ECO:0007669"/>
    <property type="project" value="UniProtKB-EC"/>
</dbReference>
<dbReference type="AlphaFoldDB" id="A0A0A0HL16"/>
<sequence length="299" mass="32107">MGLNLLVTGAGGFLGRAVVAEARARGHTVRQVTRAEVDLATGDLSGFLDGIECVIHLAGSLSGDWAVQSRDTLSATRCLIAAMQAQPLPPRLVLASSIAVYSADASGVVTEATPLEDRPERRDAYARAKLAQEDLMRDSGLRHTILRPGAILGPDRVMTVHLGPMIGRTLILMERGGEVPVVSLRDCARAFVLGAEASGEGRALNILGADRPSRARYVAALRRTGWPRHVLPLNWRLLVPLAWFLSPLGARVPGLLRPAVLRARMRPVRYDITAAELALGWVPQDDFDTALARAQEGAT</sequence>
<dbReference type="SUPFAM" id="SSF51735">
    <property type="entry name" value="NAD(P)-binding Rossmann-fold domains"/>
    <property type="match status" value="1"/>
</dbReference>
<dbReference type="eggNOG" id="COG0451">
    <property type="taxonomic scope" value="Bacteria"/>
</dbReference>
<evidence type="ECO:0000313" key="2">
    <source>
        <dbReference type="EMBL" id="KGM87334.1"/>
    </source>
</evidence>
<dbReference type="STRING" id="215743.ROSMUCSMR3_02619"/>
<gene>
    <name evidence="2" type="ORF">rosmuc_02648</name>
</gene>
<dbReference type="EMBL" id="AONH01000014">
    <property type="protein sequence ID" value="KGM87334.1"/>
    <property type="molecule type" value="Genomic_DNA"/>
</dbReference>
<dbReference type="PANTHER" id="PTHR43245:SF55">
    <property type="entry name" value="NAD(P)-BINDING DOMAIN-CONTAINING PROTEIN"/>
    <property type="match status" value="1"/>
</dbReference>
<dbReference type="InterPro" id="IPR036291">
    <property type="entry name" value="NAD(P)-bd_dom_sf"/>
</dbReference>
<accession>A0A0A0HL16</accession>
<dbReference type="RefSeq" id="WP_037274285.1">
    <property type="nucleotide sequence ID" value="NZ_KN293981.1"/>
</dbReference>
<proteinExistence type="predicted"/>
<dbReference type="OrthoDB" id="7836994at2"/>
<feature type="domain" description="NAD-dependent epimerase/dehydratase" evidence="1">
    <location>
        <begin position="6"/>
        <end position="192"/>
    </location>
</feature>
<dbReference type="Pfam" id="PF01370">
    <property type="entry name" value="Epimerase"/>
    <property type="match status" value="1"/>
</dbReference>
<evidence type="ECO:0000259" key="1">
    <source>
        <dbReference type="Pfam" id="PF01370"/>
    </source>
</evidence>
<dbReference type="InterPro" id="IPR001509">
    <property type="entry name" value="Epimerase_deHydtase"/>
</dbReference>